<sequence length="167" mass="18323">MPSSVIISPVQNKDGGNAHEVPKSAVVSRQQGTKSAQTLNLPKAVTTSEGGSDEFKYGFPSDGGLSVLSYRWWGSRSYDANEDDITKEEDLSEERKRQLVEPMDKSEQEINTTHKRKPHLVGAGLLSELREAAAKEGKEALRIGVYRGTAWSIQTRFDQKNGASSSI</sequence>
<feature type="compositionally biased region" description="Acidic residues" evidence="1">
    <location>
        <begin position="83"/>
        <end position="92"/>
    </location>
</feature>
<feature type="compositionally biased region" description="Polar residues" evidence="1">
    <location>
        <begin position="1"/>
        <end position="11"/>
    </location>
</feature>
<dbReference type="Proteomes" id="UP001152484">
    <property type="component" value="Unassembled WGS sequence"/>
</dbReference>
<dbReference type="OrthoDB" id="6270329at2759"/>
<feature type="compositionally biased region" description="Basic and acidic residues" evidence="1">
    <location>
        <begin position="93"/>
        <end position="108"/>
    </location>
</feature>
<keyword evidence="3" id="KW-1185">Reference proteome</keyword>
<name>A0A9P0ZYA7_CUSEU</name>
<feature type="region of interest" description="Disordered" evidence="1">
    <location>
        <begin position="1"/>
        <end position="60"/>
    </location>
</feature>
<dbReference type="EMBL" id="CAMAPE010000070">
    <property type="protein sequence ID" value="CAH9116845.1"/>
    <property type="molecule type" value="Genomic_DNA"/>
</dbReference>
<feature type="region of interest" description="Disordered" evidence="1">
    <location>
        <begin position="83"/>
        <end position="118"/>
    </location>
</feature>
<protein>
    <submittedName>
        <fullName evidence="2">Uncharacterized protein</fullName>
    </submittedName>
</protein>
<reference evidence="2" key="1">
    <citation type="submission" date="2022-07" db="EMBL/GenBank/DDBJ databases">
        <authorList>
            <person name="Macas J."/>
            <person name="Novak P."/>
            <person name="Neumann P."/>
        </authorList>
    </citation>
    <scope>NUCLEOTIDE SEQUENCE</scope>
</reference>
<proteinExistence type="predicted"/>
<evidence type="ECO:0000313" key="2">
    <source>
        <dbReference type="EMBL" id="CAH9116845.1"/>
    </source>
</evidence>
<feature type="compositionally biased region" description="Polar residues" evidence="1">
    <location>
        <begin position="27"/>
        <end position="50"/>
    </location>
</feature>
<accession>A0A9P0ZYA7</accession>
<dbReference type="PANTHER" id="PTHR48460:SF1">
    <property type="entry name" value="RWP-RK DOMAIN-CONTAINING PROTEIN"/>
    <property type="match status" value="1"/>
</dbReference>
<evidence type="ECO:0000256" key="1">
    <source>
        <dbReference type="SAM" id="MobiDB-lite"/>
    </source>
</evidence>
<dbReference type="PANTHER" id="PTHR48460">
    <property type="entry name" value="RWP-RK DOMAIN-CONTAINING PROTEIN"/>
    <property type="match status" value="1"/>
</dbReference>
<organism evidence="2 3">
    <name type="scientific">Cuscuta europaea</name>
    <name type="common">European dodder</name>
    <dbReference type="NCBI Taxonomy" id="41803"/>
    <lineage>
        <taxon>Eukaryota</taxon>
        <taxon>Viridiplantae</taxon>
        <taxon>Streptophyta</taxon>
        <taxon>Embryophyta</taxon>
        <taxon>Tracheophyta</taxon>
        <taxon>Spermatophyta</taxon>
        <taxon>Magnoliopsida</taxon>
        <taxon>eudicotyledons</taxon>
        <taxon>Gunneridae</taxon>
        <taxon>Pentapetalae</taxon>
        <taxon>asterids</taxon>
        <taxon>lamiids</taxon>
        <taxon>Solanales</taxon>
        <taxon>Convolvulaceae</taxon>
        <taxon>Cuscuteae</taxon>
        <taxon>Cuscuta</taxon>
        <taxon>Cuscuta subgen. Cuscuta</taxon>
    </lineage>
</organism>
<evidence type="ECO:0000313" key="3">
    <source>
        <dbReference type="Proteomes" id="UP001152484"/>
    </source>
</evidence>
<dbReference type="AlphaFoldDB" id="A0A9P0ZYA7"/>
<gene>
    <name evidence="2" type="ORF">CEURO_LOCUS21334</name>
</gene>
<comment type="caution">
    <text evidence="2">The sequence shown here is derived from an EMBL/GenBank/DDBJ whole genome shotgun (WGS) entry which is preliminary data.</text>
</comment>